<dbReference type="RefSeq" id="WP_002729847.1">
    <property type="nucleotide sequence ID" value="NZ_CAHP01000028.1"/>
</dbReference>
<evidence type="ECO:0000313" key="2">
    <source>
        <dbReference type="Proteomes" id="UP000004169"/>
    </source>
</evidence>
<sequence>MLEHFLIAMAAHATVDISKEALKFAFDYVAARRPDLAKAAAQAEASGNLQDIEKVFRDAVGVIVAEASNGSIKIDAGVLEALNGIKFDHQHGEVQIAGARISSKLLVTGGGAGASGKTVIGGNTSLRSQGTSIEVGAGCSIVMTGGATIKQT</sequence>
<protein>
    <submittedName>
        <fullName evidence="1">Uncharacterized protein</fullName>
    </submittedName>
</protein>
<proteinExistence type="predicted"/>
<name>H8FV13_MAGML</name>
<organism evidence="1 2">
    <name type="scientific">Magnetospirillum molischianum DSM 120</name>
    <dbReference type="NCBI Taxonomy" id="1150626"/>
    <lineage>
        <taxon>Bacteria</taxon>
        <taxon>Pseudomonadati</taxon>
        <taxon>Pseudomonadota</taxon>
        <taxon>Alphaproteobacteria</taxon>
        <taxon>Rhodospirillales</taxon>
        <taxon>Rhodospirillaceae</taxon>
        <taxon>Magnetospirillum</taxon>
    </lineage>
</organism>
<keyword evidence="2" id="KW-1185">Reference proteome</keyword>
<dbReference type="Proteomes" id="UP000004169">
    <property type="component" value="Unassembled WGS sequence"/>
</dbReference>
<accession>H8FV13</accession>
<comment type="caution">
    <text evidence="1">The sequence shown here is derived from an EMBL/GenBank/DDBJ whole genome shotgun (WGS) entry which is preliminary data.</text>
</comment>
<dbReference type="EMBL" id="CAHP01000028">
    <property type="protein sequence ID" value="CCG42201.1"/>
    <property type="molecule type" value="Genomic_DNA"/>
</dbReference>
<gene>
    <name evidence="1" type="ORF">PHAMO_340074</name>
</gene>
<reference evidence="1 2" key="1">
    <citation type="journal article" date="2012" name="J. Bacteriol.">
        <title>Draft Genome Sequence of the Purple Photosynthetic Bacterium Phaeospirillum molischianum DSM120, a Particularly Versatile Bacterium.</title>
        <authorList>
            <person name="Duquesne K."/>
            <person name="Prima V."/>
            <person name="Ji B."/>
            <person name="Rouy Z."/>
            <person name="Medigue C."/>
            <person name="Talla E."/>
            <person name="Sturgis J.N."/>
        </authorList>
    </citation>
    <scope>NUCLEOTIDE SEQUENCE [LARGE SCALE GENOMIC DNA]</scope>
    <source>
        <strain evidence="2">DSM120</strain>
    </source>
</reference>
<evidence type="ECO:0000313" key="1">
    <source>
        <dbReference type="EMBL" id="CCG42201.1"/>
    </source>
</evidence>
<dbReference type="OrthoDB" id="8479445at2"/>
<dbReference type="AlphaFoldDB" id="H8FV13"/>